<evidence type="ECO:0000256" key="5">
    <source>
        <dbReference type="ARBA" id="ARBA00022801"/>
    </source>
</evidence>
<dbReference type="AlphaFoldDB" id="A0A1W2EEQ5"/>
<keyword evidence="7 9" id="KW-0573">Peptidoglycan synthesis</keyword>
<keyword evidence="4" id="KW-0808">Transferase</keyword>
<feature type="active site" description="Nucleophile" evidence="9">
    <location>
        <position position="114"/>
    </location>
</feature>
<evidence type="ECO:0000313" key="12">
    <source>
        <dbReference type="Proteomes" id="UP000192738"/>
    </source>
</evidence>
<proteinExistence type="inferred from homology"/>
<dbReference type="GO" id="GO:0016757">
    <property type="term" value="F:glycosyltransferase activity"/>
    <property type="evidence" value="ECO:0007669"/>
    <property type="project" value="UniProtKB-KW"/>
</dbReference>
<dbReference type="Pfam" id="PF03734">
    <property type="entry name" value="YkuD"/>
    <property type="match status" value="1"/>
</dbReference>
<evidence type="ECO:0000256" key="2">
    <source>
        <dbReference type="ARBA" id="ARBA00005992"/>
    </source>
</evidence>
<comment type="pathway">
    <text evidence="1 9">Cell wall biogenesis; peptidoglycan biosynthesis.</text>
</comment>
<dbReference type="Proteomes" id="UP000192738">
    <property type="component" value="Unassembled WGS sequence"/>
</dbReference>
<dbReference type="InterPro" id="IPR050979">
    <property type="entry name" value="LD-transpeptidase"/>
</dbReference>
<dbReference type="STRING" id="112901.SAMN04488500_123101"/>
<keyword evidence="5" id="KW-0378">Hydrolase</keyword>
<protein>
    <submittedName>
        <fullName evidence="11">Copper amine oxidase N-terminal domain-containing protein</fullName>
    </submittedName>
</protein>
<dbReference type="GO" id="GO:0008360">
    <property type="term" value="P:regulation of cell shape"/>
    <property type="evidence" value="ECO:0007669"/>
    <property type="project" value="UniProtKB-UniRule"/>
</dbReference>
<keyword evidence="3" id="KW-0328">Glycosyltransferase</keyword>
<evidence type="ECO:0000259" key="10">
    <source>
        <dbReference type="PROSITE" id="PS52029"/>
    </source>
</evidence>
<evidence type="ECO:0000256" key="3">
    <source>
        <dbReference type="ARBA" id="ARBA00022676"/>
    </source>
</evidence>
<dbReference type="InterPro" id="IPR038063">
    <property type="entry name" value="Transpep_catalytic_dom"/>
</dbReference>
<gene>
    <name evidence="11" type="ORF">SAMN04488500_123101</name>
</gene>
<dbReference type="GO" id="GO:0071972">
    <property type="term" value="F:peptidoglycan L,D-transpeptidase activity"/>
    <property type="evidence" value="ECO:0007669"/>
    <property type="project" value="TreeGrafter"/>
</dbReference>
<keyword evidence="6 9" id="KW-0133">Cell shape</keyword>
<dbReference type="PROSITE" id="PS52029">
    <property type="entry name" value="LD_TPASE"/>
    <property type="match status" value="1"/>
</dbReference>
<keyword evidence="8 9" id="KW-0961">Cell wall biogenesis/degradation</keyword>
<dbReference type="EMBL" id="FWXI01000023">
    <property type="protein sequence ID" value="SMD08201.1"/>
    <property type="molecule type" value="Genomic_DNA"/>
</dbReference>
<sequence>MPILPDGAQAEAQENKNQIIVNIPSRTLELYKDNTLIKEYQIAIGKPSTPTPTGEFTIIEKEVDPAWYPPGKGYVVPSGPSNPLGYRWMGIGSMYGIHGTNAPWSIGLAVSNGCMRMQEEDVEELFELVNSDTLVKVEYERIKVRIDNNGKASIGVYPDVYGRQRVTVAGVKEALAQANLGNLVDDAFLETLVEAVPDRQVVFAQLHKLKINGRMRPERIISWEGKKHIPVMALVDSLHTTVTWNEGNKTITRQNLTAPGFKRGNTIYVNVEHLPVLFGGREVWNDSQNCLELMLPVANLDGQLLSGDIQRIGDTLAVPALTLAQALGERVTWRPSTAELLVHGRPAPIRMIGGQPFVTIQDIGKVYNTAAVWDDKSQSIELSYPLYTIDYSMYLDPGEEFL</sequence>
<dbReference type="GO" id="GO:0071555">
    <property type="term" value="P:cell wall organization"/>
    <property type="evidence" value="ECO:0007669"/>
    <property type="project" value="UniProtKB-UniRule"/>
</dbReference>
<dbReference type="GO" id="GO:0018104">
    <property type="term" value="P:peptidoglycan-protein cross-linking"/>
    <property type="evidence" value="ECO:0007669"/>
    <property type="project" value="TreeGrafter"/>
</dbReference>
<name>A0A1W2EEQ5_9FIRM</name>
<evidence type="ECO:0000256" key="1">
    <source>
        <dbReference type="ARBA" id="ARBA00004752"/>
    </source>
</evidence>
<organism evidence="11 12">
    <name type="scientific">Sporomusa malonica</name>
    <dbReference type="NCBI Taxonomy" id="112901"/>
    <lineage>
        <taxon>Bacteria</taxon>
        <taxon>Bacillati</taxon>
        <taxon>Bacillota</taxon>
        <taxon>Negativicutes</taxon>
        <taxon>Selenomonadales</taxon>
        <taxon>Sporomusaceae</taxon>
        <taxon>Sporomusa</taxon>
    </lineage>
</organism>
<dbReference type="GO" id="GO:0005576">
    <property type="term" value="C:extracellular region"/>
    <property type="evidence" value="ECO:0007669"/>
    <property type="project" value="TreeGrafter"/>
</dbReference>
<evidence type="ECO:0000256" key="6">
    <source>
        <dbReference type="ARBA" id="ARBA00022960"/>
    </source>
</evidence>
<evidence type="ECO:0000256" key="9">
    <source>
        <dbReference type="PROSITE-ProRule" id="PRU01373"/>
    </source>
</evidence>
<feature type="domain" description="L,D-TPase catalytic" evidence="10">
    <location>
        <begin position="17"/>
        <end position="138"/>
    </location>
</feature>
<dbReference type="SUPFAM" id="SSF141523">
    <property type="entry name" value="L,D-transpeptidase catalytic domain-like"/>
    <property type="match status" value="1"/>
</dbReference>
<evidence type="ECO:0000256" key="4">
    <source>
        <dbReference type="ARBA" id="ARBA00022679"/>
    </source>
</evidence>
<evidence type="ECO:0000313" key="11">
    <source>
        <dbReference type="EMBL" id="SMD08201.1"/>
    </source>
</evidence>
<dbReference type="UniPathway" id="UPA00219"/>
<reference evidence="11 12" key="1">
    <citation type="submission" date="2017-04" db="EMBL/GenBank/DDBJ databases">
        <authorList>
            <person name="Afonso C.L."/>
            <person name="Miller P.J."/>
            <person name="Scott M.A."/>
            <person name="Spackman E."/>
            <person name="Goraichik I."/>
            <person name="Dimitrov K.M."/>
            <person name="Suarez D.L."/>
            <person name="Swayne D.E."/>
        </authorList>
    </citation>
    <scope>NUCLEOTIDE SEQUENCE [LARGE SCALE GENOMIC DNA]</scope>
    <source>
        <strain evidence="11 12">DSM 5090</strain>
    </source>
</reference>
<dbReference type="PANTHER" id="PTHR30582">
    <property type="entry name" value="L,D-TRANSPEPTIDASE"/>
    <property type="match status" value="1"/>
</dbReference>
<comment type="similarity">
    <text evidence="2">Belongs to the YkuD family.</text>
</comment>
<keyword evidence="12" id="KW-1185">Reference proteome</keyword>
<dbReference type="InterPro" id="IPR005490">
    <property type="entry name" value="LD_TPept_cat_dom"/>
</dbReference>
<feature type="active site" description="Proton donor/acceptor" evidence="9">
    <location>
        <position position="98"/>
    </location>
</feature>
<dbReference type="Gene3D" id="2.40.440.10">
    <property type="entry name" value="L,D-transpeptidase catalytic domain-like"/>
    <property type="match status" value="1"/>
</dbReference>
<dbReference type="PANTHER" id="PTHR30582:SF24">
    <property type="entry name" value="L,D-TRANSPEPTIDASE ERFK_SRFK-RELATED"/>
    <property type="match status" value="1"/>
</dbReference>
<evidence type="ECO:0000256" key="8">
    <source>
        <dbReference type="ARBA" id="ARBA00023316"/>
    </source>
</evidence>
<evidence type="ECO:0000256" key="7">
    <source>
        <dbReference type="ARBA" id="ARBA00022984"/>
    </source>
</evidence>
<accession>A0A1W2EEQ5</accession>
<dbReference type="CDD" id="cd16913">
    <property type="entry name" value="YkuD_like"/>
    <property type="match status" value="1"/>
</dbReference>